<accession>A0A9D1E6P9</accession>
<organism evidence="9 10">
    <name type="scientific">Candidatus Coproplasma avicola</name>
    <dbReference type="NCBI Taxonomy" id="2840744"/>
    <lineage>
        <taxon>Bacteria</taxon>
        <taxon>Bacillati</taxon>
        <taxon>Bacillota</taxon>
        <taxon>Clostridia</taxon>
        <taxon>Eubacteriales</taxon>
        <taxon>Candidatus Coproplasma</taxon>
    </lineage>
</organism>
<feature type="transmembrane region" description="Helical" evidence="7">
    <location>
        <begin position="9"/>
        <end position="27"/>
    </location>
</feature>
<dbReference type="PANTHER" id="PTHR30465:SF0">
    <property type="entry name" value="OLIGOPEPTIDE TRANSPORT SYSTEM PERMEASE PROTEIN APPB"/>
    <property type="match status" value="1"/>
</dbReference>
<evidence type="ECO:0000256" key="1">
    <source>
        <dbReference type="ARBA" id="ARBA00004651"/>
    </source>
</evidence>
<reference evidence="9" key="2">
    <citation type="journal article" date="2021" name="PeerJ">
        <title>Extensive microbial diversity within the chicken gut microbiome revealed by metagenomics and culture.</title>
        <authorList>
            <person name="Gilroy R."/>
            <person name="Ravi A."/>
            <person name="Getino M."/>
            <person name="Pursley I."/>
            <person name="Horton D.L."/>
            <person name="Alikhan N.F."/>
            <person name="Baker D."/>
            <person name="Gharbi K."/>
            <person name="Hall N."/>
            <person name="Watson M."/>
            <person name="Adriaenssens E.M."/>
            <person name="Foster-Nyarko E."/>
            <person name="Jarju S."/>
            <person name="Secka A."/>
            <person name="Antonio M."/>
            <person name="Oren A."/>
            <person name="Chaudhuri R.R."/>
            <person name="La Ragione R."/>
            <person name="Hildebrand F."/>
            <person name="Pallen M.J."/>
        </authorList>
    </citation>
    <scope>NUCLEOTIDE SEQUENCE</scope>
    <source>
        <strain evidence="9">ChiW16-3235</strain>
    </source>
</reference>
<dbReference type="GO" id="GO:0055085">
    <property type="term" value="P:transmembrane transport"/>
    <property type="evidence" value="ECO:0007669"/>
    <property type="project" value="InterPro"/>
</dbReference>
<dbReference type="CDD" id="cd06261">
    <property type="entry name" value="TM_PBP2"/>
    <property type="match status" value="1"/>
</dbReference>
<evidence type="ECO:0000256" key="7">
    <source>
        <dbReference type="RuleBase" id="RU363032"/>
    </source>
</evidence>
<dbReference type="PANTHER" id="PTHR30465">
    <property type="entry name" value="INNER MEMBRANE ABC TRANSPORTER"/>
    <property type="match status" value="1"/>
</dbReference>
<keyword evidence="4 7" id="KW-0812">Transmembrane</keyword>
<keyword evidence="2 7" id="KW-0813">Transport</keyword>
<evidence type="ECO:0000256" key="2">
    <source>
        <dbReference type="ARBA" id="ARBA00022448"/>
    </source>
</evidence>
<dbReference type="Gene3D" id="1.10.3720.10">
    <property type="entry name" value="MetI-like"/>
    <property type="match status" value="1"/>
</dbReference>
<dbReference type="Proteomes" id="UP000823913">
    <property type="component" value="Unassembled WGS sequence"/>
</dbReference>
<name>A0A9D1E6P9_9FIRM</name>
<feature type="transmembrane region" description="Helical" evidence="7">
    <location>
        <begin position="198"/>
        <end position="217"/>
    </location>
</feature>
<sequence length="335" mass="37387">MVKYVIKRLLLGVLILFCVSFIIYMLLRMMPGDYVTRTFTANPNSELTEERIAQLMEIYGLSDTPVVGYFKWLFGSAETGSHGAILFDFGTSFVYGDEVTSVIADHMWISFALTLFSLILYFPLAVFLGIRAAVKQYGAFDYATTVLTMIGISFPTFFFSAIVVRVFAFGLGWFDTSLGLQSSGLINPTWWELFIDQAWHLVLPIFVVVVLSIGSVMRYTRTNMLEVLNADYIRTARAKGLSENAVVYKHAFKNTMIPMVTVLAGILPGLFGGSMILEDFFGIPGIGKIAYDAMNAGDIPFVMGYNVFIAFLTVISMLLTDIMYVVVDPRVKITK</sequence>
<dbReference type="Pfam" id="PF19300">
    <property type="entry name" value="BPD_transp_1_N"/>
    <property type="match status" value="1"/>
</dbReference>
<reference evidence="9" key="1">
    <citation type="submission" date="2020-10" db="EMBL/GenBank/DDBJ databases">
        <authorList>
            <person name="Gilroy R."/>
        </authorList>
    </citation>
    <scope>NUCLEOTIDE SEQUENCE</scope>
    <source>
        <strain evidence="9">ChiW16-3235</strain>
    </source>
</reference>
<dbReference type="GO" id="GO:0005886">
    <property type="term" value="C:plasma membrane"/>
    <property type="evidence" value="ECO:0007669"/>
    <property type="project" value="UniProtKB-SubCell"/>
</dbReference>
<comment type="similarity">
    <text evidence="7">Belongs to the binding-protein-dependent transport system permease family.</text>
</comment>
<feature type="transmembrane region" description="Helical" evidence="7">
    <location>
        <begin position="257"/>
        <end position="277"/>
    </location>
</feature>
<evidence type="ECO:0000313" key="10">
    <source>
        <dbReference type="Proteomes" id="UP000823913"/>
    </source>
</evidence>
<evidence type="ECO:0000256" key="3">
    <source>
        <dbReference type="ARBA" id="ARBA00022475"/>
    </source>
</evidence>
<dbReference type="EMBL" id="DVHK01000093">
    <property type="protein sequence ID" value="HIR67290.1"/>
    <property type="molecule type" value="Genomic_DNA"/>
</dbReference>
<gene>
    <name evidence="9" type="ORF">IAB94_04520</name>
</gene>
<proteinExistence type="inferred from homology"/>
<comment type="subcellular location">
    <subcellularLocation>
        <location evidence="1 7">Cell membrane</location>
        <topology evidence="1 7">Multi-pass membrane protein</topology>
    </subcellularLocation>
</comment>
<feature type="domain" description="ABC transmembrane type-1" evidence="8">
    <location>
        <begin position="107"/>
        <end position="324"/>
    </location>
</feature>
<dbReference type="InterPro" id="IPR000515">
    <property type="entry name" value="MetI-like"/>
</dbReference>
<keyword evidence="3" id="KW-1003">Cell membrane</keyword>
<keyword evidence="6 7" id="KW-0472">Membrane</keyword>
<feature type="transmembrane region" description="Helical" evidence="7">
    <location>
        <begin position="307"/>
        <end position="327"/>
    </location>
</feature>
<evidence type="ECO:0000256" key="5">
    <source>
        <dbReference type="ARBA" id="ARBA00022989"/>
    </source>
</evidence>
<dbReference type="InterPro" id="IPR045621">
    <property type="entry name" value="BPD_transp_1_N"/>
</dbReference>
<dbReference type="AlphaFoldDB" id="A0A9D1E6P9"/>
<keyword evidence="5 7" id="KW-1133">Transmembrane helix</keyword>
<evidence type="ECO:0000256" key="4">
    <source>
        <dbReference type="ARBA" id="ARBA00022692"/>
    </source>
</evidence>
<evidence type="ECO:0000313" key="9">
    <source>
        <dbReference type="EMBL" id="HIR67290.1"/>
    </source>
</evidence>
<feature type="transmembrane region" description="Helical" evidence="7">
    <location>
        <begin position="142"/>
        <end position="168"/>
    </location>
</feature>
<evidence type="ECO:0000259" key="8">
    <source>
        <dbReference type="PROSITE" id="PS50928"/>
    </source>
</evidence>
<dbReference type="SUPFAM" id="SSF161098">
    <property type="entry name" value="MetI-like"/>
    <property type="match status" value="1"/>
</dbReference>
<comment type="caution">
    <text evidence="9">The sequence shown here is derived from an EMBL/GenBank/DDBJ whole genome shotgun (WGS) entry which is preliminary data.</text>
</comment>
<feature type="transmembrane region" description="Helical" evidence="7">
    <location>
        <begin position="107"/>
        <end position="130"/>
    </location>
</feature>
<dbReference type="Pfam" id="PF00528">
    <property type="entry name" value="BPD_transp_1"/>
    <property type="match status" value="1"/>
</dbReference>
<protein>
    <submittedName>
        <fullName evidence="9">ABC transporter permease</fullName>
    </submittedName>
</protein>
<dbReference type="InterPro" id="IPR035906">
    <property type="entry name" value="MetI-like_sf"/>
</dbReference>
<dbReference type="PROSITE" id="PS50928">
    <property type="entry name" value="ABC_TM1"/>
    <property type="match status" value="1"/>
</dbReference>
<evidence type="ECO:0000256" key="6">
    <source>
        <dbReference type="ARBA" id="ARBA00023136"/>
    </source>
</evidence>